<dbReference type="KEGG" id="lbc:LACBIDRAFT_323231"/>
<name>B0CZJ2_LACBS</name>
<accession>B0CZJ2</accession>
<keyword evidence="2" id="KW-1185">Reference proteome</keyword>
<reference evidence="1 2" key="1">
    <citation type="journal article" date="2008" name="Nature">
        <title>The genome of Laccaria bicolor provides insights into mycorrhizal symbiosis.</title>
        <authorList>
            <person name="Martin F."/>
            <person name="Aerts A."/>
            <person name="Ahren D."/>
            <person name="Brun A."/>
            <person name="Danchin E.G.J."/>
            <person name="Duchaussoy F."/>
            <person name="Gibon J."/>
            <person name="Kohler A."/>
            <person name="Lindquist E."/>
            <person name="Pereda V."/>
            <person name="Salamov A."/>
            <person name="Shapiro H.J."/>
            <person name="Wuyts J."/>
            <person name="Blaudez D."/>
            <person name="Buee M."/>
            <person name="Brokstein P."/>
            <person name="Canbaeck B."/>
            <person name="Cohen D."/>
            <person name="Courty P.E."/>
            <person name="Coutinho P.M."/>
            <person name="Delaruelle C."/>
            <person name="Detter J.C."/>
            <person name="Deveau A."/>
            <person name="DiFazio S."/>
            <person name="Duplessis S."/>
            <person name="Fraissinet-Tachet L."/>
            <person name="Lucic E."/>
            <person name="Frey-Klett P."/>
            <person name="Fourrey C."/>
            <person name="Feussner I."/>
            <person name="Gay G."/>
            <person name="Grimwood J."/>
            <person name="Hoegger P.J."/>
            <person name="Jain P."/>
            <person name="Kilaru S."/>
            <person name="Labbe J."/>
            <person name="Lin Y.C."/>
            <person name="Legue V."/>
            <person name="Le Tacon F."/>
            <person name="Marmeisse R."/>
            <person name="Melayah D."/>
            <person name="Montanini B."/>
            <person name="Muratet M."/>
            <person name="Nehls U."/>
            <person name="Niculita-Hirzel H."/>
            <person name="Oudot-Le Secq M.P."/>
            <person name="Peter M."/>
            <person name="Quesneville H."/>
            <person name="Rajashekar B."/>
            <person name="Reich M."/>
            <person name="Rouhier N."/>
            <person name="Schmutz J."/>
            <person name="Yin T."/>
            <person name="Chalot M."/>
            <person name="Henrissat B."/>
            <person name="Kuees U."/>
            <person name="Lucas S."/>
            <person name="Van de Peer Y."/>
            <person name="Podila G.K."/>
            <person name="Polle A."/>
            <person name="Pukkila P.J."/>
            <person name="Richardson P.M."/>
            <person name="Rouze P."/>
            <person name="Sanders I.R."/>
            <person name="Stajich J.E."/>
            <person name="Tunlid A."/>
            <person name="Tuskan G."/>
            <person name="Grigoriev I.V."/>
        </authorList>
    </citation>
    <scope>NUCLEOTIDE SEQUENCE [LARGE SCALE GENOMIC DNA]</scope>
    <source>
        <strain evidence="2">S238N-H82 / ATCC MYA-4686</strain>
    </source>
</reference>
<dbReference type="Proteomes" id="UP000001194">
    <property type="component" value="Unassembled WGS sequence"/>
</dbReference>
<dbReference type="InParanoid" id="B0CZJ2"/>
<gene>
    <name evidence="1" type="ORF">LACBIDRAFT_323231</name>
</gene>
<protein>
    <submittedName>
        <fullName evidence="1">Predicted protein</fullName>
    </submittedName>
</protein>
<dbReference type="AlphaFoldDB" id="B0CZJ2"/>
<evidence type="ECO:0000313" key="2">
    <source>
        <dbReference type="Proteomes" id="UP000001194"/>
    </source>
</evidence>
<evidence type="ECO:0000313" key="1">
    <source>
        <dbReference type="EMBL" id="EDR12152.1"/>
    </source>
</evidence>
<dbReference type="OrthoDB" id="3047760at2759"/>
<dbReference type="GeneID" id="6072281"/>
<organism evidence="2">
    <name type="scientific">Laccaria bicolor (strain S238N-H82 / ATCC MYA-4686)</name>
    <name type="common">Bicoloured deceiver</name>
    <name type="synonym">Laccaria laccata var. bicolor</name>
    <dbReference type="NCBI Taxonomy" id="486041"/>
    <lineage>
        <taxon>Eukaryota</taxon>
        <taxon>Fungi</taxon>
        <taxon>Dikarya</taxon>
        <taxon>Basidiomycota</taxon>
        <taxon>Agaricomycotina</taxon>
        <taxon>Agaricomycetes</taxon>
        <taxon>Agaricomycetidae</taxon>
        <taxon>Agaricales</taxon>
        <taxon>Agaricineae</taxon>
        <taxon>Hydnangiaceae</taxon>
        <taxon>Laccaria</taxon>
    </lineage>
</organism>
<sequence length="127" mass="13872">MATYPYSIGSTYAKNPGLPEILGDINLKQAVVEGQALNQQHLRQAQSPSQYMPANLADTLQEIREELRDLNNNVKTGRAETANALIRLQNRFVDPMGLHPVQKTVAGSGIQLARALAPDHASRNAID</sequence>
<dbReference type="HOGENOM" id="CLU_1970920_0_0_1"/>
<dbReference type="RefSeq" id="XP_001876416.1">
    <property type="nucleotide sequence ID" value="XM_001876381.1"/>
</dbReference>
<dbReference type="EMBL" id="DS547094">
    <property type="protein sequence ID" value="EDR12152.1"/>
    <property type="molecule type" value="Genomic_DNA"/>
</dbReference>
<proteinExistence type="predicted"/>